<proteinExistence type="predicted"/>
<reference evidence="1" key="1">
    <citation type="submission" date="2016-04" db="EMBL/GenBank/DDBJ databases">
        <authorList>
            <person name="Nguyen H.D."/>
            <person name="Samba Siva P."/>
            <person name="Cullis J."/>
            <person name="Levesque C.A."/>
            <person name="Hambleton S."/>
        </authorList>
    </citation>
    <scope>NUCLEOTIDE SEQUENCE</scope>
    <source>
        <strain evidence="1">DAOMC 236426</strain>
    </source>
</reference>
<dbReference type="AlphaFoldDB" id="A0A8X7MMJ5"/>
<evidence type="ECO:0000313" key="2">
    <source>
        <dbReference type="Proteomes" id="UP000077684"/>
    </source>
</evidence>
<dbReference type="Proteomes" id="UP000077684">
    <property type="component" value="Unassembled WGS sequence"/>
</dbReference>
<reference evidence="1" key="2">
    <citation type="journal article" date="2019" name="IMA Fungus">
        <title>Genome sequencing and comparison of five Tilletia species to identify candidate genes for the detection of regulated species infecting wheat.</title>
        <authorList>
            <person name="Nguyen H.D.T."/>
            <person name="Sultana T."/>
            <person name="Kesanakurti P."/>
            <person name="Hambleton S."/>
        </authorList>
    </citation>
    <scope>NUCLEOTIDE SEQUENCE</scope>
    <source>
        <strain evidence="1">DAOMC 236426</strain>
    </source>
</reference>
<organism evidence="1 2">
    <name type="scientific">Tilletia controversa</name>
    <name type="common">dwarf bunt fungus</name>
    <dbReference type="NCBI Taxonomy" id="13291"/>
    <lineage>
        <taxon>Eukaryota</taxon>
        <taxon>Fungi</taxon>
        <taxon>Dikarya</taxon>
        <taxon>Basidiomycota</taxon>
        <taxon>Ustilaginomycotina</taxon>
        <taxon>Exobasidiomycetes</taxon>
        <taxon>Tilletiales</taxon>
        <taxon>Tilletiaceae</taxon>
        <taxon>Tilletia</taxon>
    </lineage>
</organism>
<accession>A0A8X7MMJ5</accession>
<protein>
    <submittedName>
        <fullName evidence="1">Uncharacterized protein</fullName>
    </submittedName>
</protein>
<gene>
    <name evidence="1" type="ORF">A4X06_0g7287</name>
</gene>
<sequence>PWISSSSDKMASTSASARPDLTLSSVTPSICDHSTLVVKAVMLPFPIRHRPHSTPPTLQNRQVWQPSGGLWGQAAFTPWRPSGTGATPSIHPAQEVHTAPDTASATASTNNDDGVTPFPVFRALPREDKETFHRIMEAMSTTTCDFLQTASPSQLPEDALQRIAVQPGTTIPHPLLPEGSDFGINEACPAAEGTATSVPNTVAPASSGLEPSHVDYAVIFHLSTVLDEWVRLFGPAGLFRHAPFGHILLGFCGSSPFHLRKGTVVADAYAARVGNVTTDAGELFALEPARSAVATAGTSSSELTSSDVELALPLDAFELADASGSSLTADAGVSGVDDRFRVGLDASGVPYPDIVALLRHGNQEST</sequence>
<comment type="caution">
    <text evidence="1">The sequence shown here is derived from an EMBL/GenBank/DDBJ whole genome shotgun (WGS) entry which is preliminary data.</text>
</comment>
<evidence type="ECO:0000313" key="1">
    <source>
        <dbReference type="EMBL" id="KAE8242046.1"/>
    </source>
</evidence>
<keyword evidence="2" id="KW-1185">Reference proteome</keyword>
<feature type="non-terminal residue" evidence="1">
    <location>
        <position position="1"/>
    </location>
</feature>
<name>A0A8X7MMJ5_9BASI</name>
<dbReference type="EMBL" id="LWDE02001238">
    <property type="protein sequence ID" value="KAE8242046.1"/>
    <property type="molecule type" value="Genomic_DNA"/>
</dbReference>